<evidence type="ECO:0000256" key="1">
    <source>
        <dbReference type="ARBA" id="ARBA00004514"/>
    </source>
</evidence>
<evidence type="ECO:0000313" key="7">
    <source>
        <dbReference type="Proteomes" id="UP000248555"/>
    </source>
</evidence>
<dbReference type="GO" id="GO:0005829">
    <property type="term" value="C:cytosol"/>
    <property type="evidence" value="ECO:0007669"/>
    <property type="project" value="UniProtKB-SubCell"/>
</dbReference>
<reference evidence="6 7" key="1">
    <citation type="submission" date="2018-06" db="EMBL/GenBank/DDBJ databases">
        <title>Genomic Encyclopedia of Type Strains, Phase III (KMG-III): the genomes of soil and plant-associated and newly described type strains.</title>
        <authorList>
            <person name="Whitman W."/>
        </authorList>
    </citation>
    <scope>NUCLEOTIDE SEQUENCE [LARGE SCALE GENOMIC DNA]</scope>
    <source>
        <strain evidence="6 7">CGMCC 1.8979</strain>
    </source>
</reference>
<evidence type="ECO:0000256" key="5">
    <source>
        <dbReference type="ARBA" id="ARBA00023186"/>
    </source>
</evidence>
<dbReference type="CDD" id="cd16098">
    <property type="entry name" value="FliS"/>
    <property type="match status" value="1"/>
</dbReference>
<keyword evidence="4" id="KW-1005">Bacterial flagellum biogenesis</keyword>
<keyword evidence="6" id="KW-0282">Flagellum</keyword>
<gene>
    <name evidence="6" type="ORF">B0I26_105101</name>
</gene>
<dbReference type="PANTHER" id="PTHR34773">
    <property type="entry name" value="FLAGELLAR SECRETION CHAPERONE FLIS"/>
    <property type="match status" value="1"/>
</dbReference>
<dbReference type="Proteomes" id="UP000248555">
    <property type="component" value="Unassembled WGS sequence"/>
</dbReference>
<comment type="subcellular location">
    <subcellularLocation>
        <location evidence="1">Cytoplasm</location>
        <location evidence="1">Cytosol</location>
    </subcellularLocation>
</comment>
<keyword evidence="6" id="KW-0969">Cilium</keyword>
<dbReference type="GO" id="GO:0044780">
    <property type="term" value="P:bacterial-type flagellum assembly"/>
    <property type="evidence" value="ECO:0007669"/>
    <property type="project" value="InterPro"/>
</dbReference>
<accession>A0A327YNZ2</accession>
<sequence>MGVYNLEILTEEIVYQKNSQQLTALLYEGFIESLEAAITLIEQKNYIDANKRLQKANDILRRLGVGLKYDAGIIAHQLDALYNYMAERLIEANIKKDISIIKEVLQLMTTISSAWNEVLKKEPQTAQNSFMQKAAAYEKFITTYEQ</sequence>
<organism evidence="6 7">
    <name type="scientific">Paranoxybacillus vitaminiphilus</name>
    <dbReference type="NCBI Taxonomy" id="581036"/>
    <lineage>
        <taxon>Bacteria</taxon>
        <taxon>Bacillati</taxon>
        <taxon>Bacillota</taxon>
        <taxon>Bacilli</taxon>
        <taxon>Bacillales</taxon>
        <taxon>Anoxybacillaceae</taxon>
        <taxon>Paranoxybacillus</taxon>
    </lineage>
</organism>
<keyword evidence="6" id="KW-0966">Cell projection</keyword>
<evidence type="ECO:0000256" key="3">
    <source>
        <dbReference type="ARBA" id="ARBA00022490"/>
    </source>
</evidence>
<dbReference type="InterPro" id="IPR003713">
    <property type="entry name" value="FliS"/>
</dbReference>
<comment type="similarity">
    <text evidence="2">Belongs to the FliS family.</text>
</comment>
<keyword evidence="3" id="KW-0963">Cytoplasm</keyword>
<evidence type="ECO:0000256" key="2">
    <source>
        <dbReference type="ARBA" id="ARBA00008787"/>
    </source>
</evidence>
<dbReference type="AlphaFoldDB" id="A0A327YNZ2"/>
<name>A0A327YNZ2_9BACL</name>
<proteinExistence type="inferred from homology"/>
<dbReference type="Pfam" id="PF02561">
    <property type="entry name" value="FliS"/>
    <property type="match status" value="1"/>
</dbReference>
<dbReference type="EMBL" id="QLMH01000005">
    <property type="protein sequence ID" value="RAK19919.1"/>
    <property type="molecule type" value="Genomic_DNA"/>
</dbReference>
<comment type="caution">
    <text evidence="6">The sequence shown here is derived from an EMBL/GenBank/DDBJ whole genome shotgun (WGS) entry which is preliminary data.</text>
</comment>
<dbReference type="SUPFAM" id="SSF101116">
    <property type="entry name" value="Flagellar export chaperone FliS"/>
    <property type="match status" value="1"/>
</dbReference>
<dbReference type="PANTHER" id="PTHR34773:SF1">
    <property type="entry name" value="FLAGELLAR SECRETION CHAPERONE FLIS"/>
    <property type="match status" value="1"/>
</dbReference>
<dbReference type="InterPro" id="IPR036584">
    <property type="entry name" value="FliS_sf"/>
</dbReference>
<keyword evidence="7" id="KW-1185">Reference proteome</keyword>
<protein>
    <submittedName>
        <fullName evidence="6">Flagellar protein FliS</fullName>
    </submittedName>
</protein>
<dbReference type="NCBIfam" id="TIGR00208">
    <property type="entry name" value="fliS"/>
    <property type="match status" value="1"/>
</dbReference>
<keyword evidence="5" id="KW-0143">Chaperone</keyword>
<dbReference type="Gene3D" id="1.20.120.340">
    <property type="entry name" value="Flagellar protein FliS"/>
    <property type="match status" value="1"/>
</dbReference>
<evidence type="ECO:0000313" key="6">
    <source>
        <dbReference type="EMBL" id="RAK19919.1"/>
    </source>
</evidence>
<dbReference type="GO" id="GO:0071973">
    <property type="term" value="P:bacterial-type flagellum-dependent cell motility"/>
    <property type="evidence" value="ECO:0007669"/>
    <property type="project" value="TreeGrafter"/>
</dbReference>
<evidence type="ECO:0000256" key="4">
    <source>
        <dbReference type="ARBA" id="ARBA00022795"/>
    </source>
</evidence>